<feature type="compositionally biased region" description="Polar residues" evidence="1">
    <location>
        <begin position="212"/>
        <end position="237"/>
    </location>
</feature>
<dbReference type="EMBL" id="MU853373">
    <property type="protein sequence ID" value="KAK4107447.1"/>
    <property type="molecule type" value="Genomic_DNA"/>
</dbReference>
<keyword evidence="3" id="KW-1185">Reference proteome</keyword>
<evidence type="ECO:0000256" key="1">
    <source>
        <dbReference type="SAM" id="MobiDB-lite"/>
    </source>
</evidence>
<feature type="compositionally biased region" description="Polar residues" evidence="1">
    <location>
        <begin position="407"/>
        <end position="422"/>
    </location>
</feature>
<proteinExistence type="predicted"/>
<gene>
    <name evidence="2" type="ORF">N656DRAFT_820259</name>
</gene>
<comment type="caution">
    <text evidence="2">The sequence shown here is derived from an EMBL/GenBank/DDBJ whole genome shotgun (WGS) entry which is preliminary data.</text>
</comment>
<evidence type="ECO:0000313" key="3">
    <source>
        <dbReference type="Proteomes" id="UP001302812"/>
    </source>
</evidence>
<sequence length="517" mass="57439">MPPRKSPRNPTQEPQLPKSPVIQGQGLDETQSPLQQSPTTETEETDDGPDRAKGAPSNRSPIRPPSPPLVPDLPGAEPTGEEPSGRLAIYPPKSQTRAAQFPKSTMFTDERTENQELMPHQTEDPMQQEHLQDEENRLRGWSRARSRSKSPSFRSPISQNRRTRRSPIAPPRLPTQVPSPPGDETASESLRRSQIYPPQNQTQEFLPRARFSSLQTQERSLSQQEPPTVLSRTQQDLIQEPLPSLATEHPPQADSSTTNRLVRKTPSEPNAVSSPLRTERSPSNRGKRRKLSQDAAIYSDQSLVEPRKEGSMEPQNGMGKRKAIQNAAVTTDIKPLGRTRRAGPLQDAADLALLGLLEFPEYKAPSNTRLRRPPIRPPETSSGFRVPSSSSTEESPRGRQPKRSPPLGTSSGFRVPSLSSSEDSPREGQPRQSPTHLPGAYPSSEGSPREEQLRRSSPLTRSPILPPASIARQKDPVHAGFPKPPQRTTSETMMFEAFSESRLRFPQGKDWSDIEME</sequence>
<feature type="compositionally biased region" description="Pro residues" evidence="1">
    <location>
        <begin position="62"/>
        <end position="71"/>
    </location>
</feature>
<feature type="region of interest" description="Disordered" evidence="1">
    <location>
        <begin position="361"/>
        <end position="517"/>
    </location>
</feature>
<accession>A0AAN6QC06</accession>
<organism evidence="2 3">
    <name type="scientific">Canariomyces notabilis</name>
    <dbReference type="NCBI Taxonomy" id="2074819"/>
    <lineage>
        <taxon>Eukaryota</taxon>
        <taxon>Fungi</taxon>
        <taxon>Dikarya</taxon>
        <taxon>Ascomycota</taxon>
        <taxon>Pezizomycotina</taxon>
        <taxon>Sordariomycetes</taxon>
        <taxon>Sordariomycetidae</taxon>
        <taxon>Sordariales</taxon>
        <taxon>Chaetomiaceae</taxon>
        <taxon>Canariomyces</taxon>
    </lineage>
</organism>
<feature type="compositionally biased region" description="Polar residues" evidence="1">
    <location>
        <begin position="28"/>
        <end position="38"/>
    </location>
</feature>
<dbReference type="GeneID" id="89942537"/>
<protein>
    <submittedName>
        <fullName evidence="2">Uncharacterized protein</fullName>
    </submittedName>
</protein>
<feature type="compositionally biased region" description="Low complexity" evidence="1">
    <location>
        <begin position="149"/>
        <end position="158"/>
    </location>
</feature>
<dbReference type="AlphaFoldDB" id="A0AAN6QC06"/>
<name>A0AAN6QC06_9PEZI</name>
<evidence type="ECO:0000313" key="2">
    <source>
        <dbReference type="EMBL" id="KAK4107447.1"/>
    </source>
</evidence>
<reference evidence="2" key="2">
    <citation type="submission" date="2023-05" db="EMBL/GenBank/DDBJ databases">
        <authorList>
            <consortium name="Lawrence Berkeley National Laboratory"/>
            <person name="Steindorff A."/>
            <person name="Hensen N."/>
            <person name="Bonometti L."/>
            <person name="Westerberg I."/>
            <person name="Brannstrom I.O."/>
            <person name="Guillou S."/>
            <person name="Cros-Aarteil S."/>
            <person name="Calhoun S."/>
            <person name="Haridas S."/>
            <person name="Kuo A."/>
            <person name="Mondo S."/>
            <person name="Pangilinan J."/>
            <person name="Riley R."/>
            <person name="Labutti K."/>
            <person name="Andreopoulos B."/>
            <person name="Lipzen A."/>
            <person name="Chen C."/>
            <person name="Yanf M."/>
            <person name="Daum C."/>
            <person name="Ng V."/>
            <person name="Clum A."/>
            <person name="Ohm R."/>
            <person name="Martin F."/>
            <person name="Silar P."/>
            <person name="Natvig D."/>
            <person name="Lalanne C."/>
            <person name="Gautier V."/>
            <person name="Ament-Velasquez S.L."/>
            <person name="Kruys A."/>
            <person name="Hutchinson M.I."/>
            <person name="Powell A.J."/>
            <person name="Barry K."/>
            <person name="Miller A.N."/>
            <person name="Grigoriev I.V."/>
            <person name="Debuchy R."/>
            <person name="Gladieux P."/>
            <person name="Thoren M.H."/>
            <person name="Johannesson H."/>
        </authorList>
    </citation>
    <scope>NUCLEOTIDE SEQUENCE</scope>
    <source>
        <strain evidence="2">CBS 508.74</strain>
    </source>
</reference>
<feature type="compositionally biased region" description="Polar residues" evidence="1">
    <location>
        <begin position="379"/>
        <end position="393"/>
    </location>
</feature>
<dbReference type="RefSeq" id="XP_064665017.1">
    <property type="nucleotide sequence ID" value="XM_064818410.1"/>
</dbReference>
<feature type="compositionally biased region" description="Pro residues" evidence="1">
    <location>
        <begin position="168"/>
        <end position="181"/>
    </location>
</feature>
<feature type="compositionally biased region" description="Polar residues" evidence="1">
    <location>
        <begin position="267"/>
        <end position="276"/>
    </location>
</feature>
<feature type="region of interest" description="Disordered" evidence="1">
    <location>
        <begin position="1"/>
        <end position="345"/>
    </location>
</feature>
<dbReference type="Proteomes" id="UP001302812">
    <property type="component" value="Unassembled WGS sequence"/>
</dbReference>
<feature type="compositionally biased region" description="Polar residues" evidence="1">
    <location>
        <begin position="93"/>
        <end position="107"/>
    </location>
</feature>
<reference evidence="2" key="1">
    <citation type="journal article" date="2023" name="Mol. Phylogenet. Evol.">
        <title>Genome-scale phylogeny and comparative genomics of the fungal order Sordariales.</title>
        <authorList>
            <person name="Hensen N."/>
            <person name="Bonometti L."/>
            <person name="Westerberg I."/>
            <person name="Brannstrom I.O."/>
            <person name="Guillou S."/>
            <person name="Cros-Aarteil S."/>
            <person name="Calhoun S."/>
            <person name="Haridas S."/>
            <person name="Kuo A."/>
            <person name="Mondo S."/>
            <person name="Pangilinan J."/>
            <person name="Riley R."/>
            <person name="LaButti K."/>
            <person name="Andreopoulos B."/>
            <person name="Lipzen A."/>
            <person name="Chen C."/>
            <person name="Yan M."/>
            <person name="Daum C."/>
            <person name="Ng V."/>
            <person name="Clum A."/>
            <person name="Steindorff A."/>
            <person name="Ohm R.A."/>
            <person name="Martin F."/>
            <person name="Silar P."/>
            <person name="Natvig D.O."/>
            <person name="Lalanne C."/>
            <person name="Gautier V."/>
            <person name="Ament-Velasquez S.L."/>
            <person name="Kruys A."/>
            <person name="Hutchinson M.I."/>
            <person name="Powell A.J."/>
            <person name="Barry K."/>
            <person name="Miller A.N."/>
            <person name="Grigoriev I.V."/>
            <person name="Debuchy R."/>
            <person name="Gladieux P."/>
            <person name="Hiltunen Thoren M."/>
            <person name="Johannesson H."/>
        </authorList>
    </citation>
    <scope>NUCLEOTIDE SEQUENCE</scope>
    <source>
        <strain evidence="2">CBS 508.74</strain>
    </source>
</reference>